<sequence>MLAKKTLPLRQKLMMMMLPALAAAGWMAKQLVTEGMPESAAQVKAMQRIDAIESSCLAAAGLQPREREREFTPAEAAALARCGAR</sequence>
<accession>A0A239M1C1</accession>
<feature type="signal peptide" evidence="1">
    <location>
        <begin position="1"/>
        <end position="22"/>
    </location>
</feature>
<evidence type="ECO:0000313" key="2">
    <source>
        <dbReference type="EMBL" id="SNT36330.1"/>
    </source>
</evidence>
<name>A0A239M1C1_9BURK</name>
<dbReference type="Proteomes" id="UP000198284">
    <property type="component" value="Unassembled WGS sequence"/>
</dbReference>
<protein>
    <submittedName>
        <fullName evidence="2">Uncharacterized protein</fullName>
    </submittedName>
</protein>
<gene>
    <name evidence="2" type="ORF">SAMN06265795_12927</name>
</gene>
<proteinExistence type="predicted"/>
<feature type="chain" id="PRO_5012059915" evidence="1">
    <location>
        <begin position="23"/>
        <end position="85"/>
    </location>
</feature>
<evidence type="ECO:0000256" key="1">
    <source>
        <dbReference type="SAM" id="SignalP"/>
    </source>
</evidence>
<dbReference type="RefSeq" id="WP_089401762.1">
    <property type="nucleotide sequence ID" value="NZ_FZOT01000029.1"/>
</dbReference>
<dbReference type="EMBL" id="FZOT01000029">
    <property type="protein sequence ID" value="SNT36330.1"/>
    <property type="molecule type" value="Genomic_DNA"/>
</dbReference>
<keyword evidence="1" id="KW-0732">Signal</keyword>
<evidence type="ECO:0000313" key="3">
    <source>
        <dbReference type="Proteomes" id="UP000198284"/>
    </source>
</evidence>
<dbReference type="AlphaFoldDB" id="A0A239M1C1"/>
<organism evidence="2 3">
    <name type="scientific">Noviherbaspirillum humi</name>
    <dbReference type="NCBI Taxonomy" id="1688639"/>
    <lineage>
        <taxon>Bacteria</taxon>
        <taxon>Pseudomonadati</taxon>
        <taxon>Pseudomonadota</taxon>
        <taxon>Betaproteobacteria</taxon>
        <taxon>Burkholderiales</taxon>
        <taxon>Oxalobacteraceae</taxon>
        <taxon>Noviherbaspirillum</taxon>
    </lineage>
</organism>
<keyword evidence="3" id="KW-1185">Reference proteome</keyword>
<reference evidence="2 3" key="1">
    <citation type="submission" date="2017-06" db="EMBL/GenBank/DDBJ databases">
        <authorList>
            <person name="Kim H.J."/>
            <person name="Triplett B.A."/>
        </authorList>
    </citation>
    <scope>NUCLEOTIDE SEQUENCE [LARGE SCALE GENOMIC DNA]</scope>
    <source>
        <strain evidence="2 3">U15</strain>
    </source>
</reference>